<proteinExistence type="predicted"/>
<dbReference type="Proteomes" id="UP000327011">
    <property type="component" value="Unassembled WGS sequence"/>
</dbReference>
<sequence length="164" mass="18392">MKVRLSSIAEERTQLDPAVLLESFTRQVSDVLEKSGGEHAEALTQQQLLSVIRQAVLDALRSRKLHLSHLAELERMVKDGTLEQVPQLLPEWFVRAGLERVDDPTAHPERFTVINEGHDGQFVQVVQSAYIDQMTGQTIRPGQLRRTTTPQLQETAVTDTVSGE</sequence>
<keyword evidence="2" id="KW-1185">Reference proteome</keyword>
<evidence type="ECO:0000313" key="2">
    <source>
        <dbReference type="Proteomes" id="UP000327011"/>
    </source>
</evidence>
<comment type="caution">
    <text evidence="1">The sequence shown here is derived from an EMBL/GenBank/DDBJ whole genome shotgun (WGS) entry which is preliminary data.</text>
</comment>
<gene>
    <name evidence="1" type="ORF">F5972_10975</name>
</gene>
<organism evidence="1 2">
    <name type="scientific">Microbispora cellulosiformans</name>
    <dbReference type="NCBI Taxonomy" id="2614688"/>
    <lineage>
        <taxon>Bacteria</taxon>
        <taxon>Bacillati</taxon>
        <taxon>Actinomycetota</taxon>
        <taxon>Actinomycetes</taxon>
        <taxon>Streptosporangiales</taxon>
        <taxon>Streptosporangiaceae</taxon>
        <taxon>Microbispora</taxon>
    </lineage>
</organism>
<evidence type="ECO:0000313" key="1">
    <source>
        <dbReference type="EMBL" id="KAA9380118.1"/>
    </source>
</evidence>
<dbReference type="EMBL" id="VYTZ01000003">
    <property type="protein sequence ID" value="KAA9380118.1"/>
    <property type="molecule type" value="Genomic_DNA"/>
</dbReference>
<name>A0A5J5K8G5_9ACTN</name>
<protein>
    <submittedName>
        <fullName evidence="1">Uncharacterized protein</fullName>
    </submittedName>
</protein>
<accession>A0A5J5K8G5</accession>
<dbReference type="AlphaFoldDB" id="A0A5J5K8G5"/>
<reference evidence="1 2" key="1">
    <citation type="submission" date="2019-09" db="EMBL/GenBank/DDBJ databases">
        <title>Screening of Novel Bioactive Compounds from Soil-Associated.</title>
        <authorList>
            <person name="Gong X."/>
        </authorList>
    </citation>
    <scope>NUCLEOTIDE SEQUENCE [LARGE SCALE GENOMIC DNA]</scope>
    <source>
        <strain evidence="1 2">Gxj-6</strain>
    </source>
</reference>